<keyword evidence="3" id="KW-1185">Reference proteome</keyword>
<dbReference type="InterPro" id="IPR029010">
    <property type="entry name" value="ThuA-like"/>
</dbReference>
<gene>
    <name evidence="2" type="ORF">PXH66_16595</name>
</gene>
<protein>
    <submittedName>
        <fullName evidence="2">ThuA domain-containing protein</fullName>
    </submittedName>
</protein>
<dbReference type="Gene3D" id="3.40.50.880">
    <property type="match status" value="1"/>
</dbReference>
<dbReference type="Pfam" id="PF06283">
    <property type="entry name" value="ThuA"/>
    <property type="match status" value="1"/>
</dbReference>
<dbReference type="InterPro" id="IPR029062">
    <property type="entry name" value="Class_I_gatase-like"/>
</dbReference>
<feature type="domain" description="ThuA-like" evidence="1">
    <location>
        <begin position="6"/>
        <end position="222"/>
    </location>
</feature>
<dbReference type="SUPFAM" id="SSF52317">
    <property type="entry name" value="Class I glutamine amidotransferase-like"/>
    <property type="match status" value="1"/>
</dbReference>
<dbReference type="EMBL" id="CP119075">
    <property type="protein sequence ID" value="WED63958.1"/>
    <property type="molecule type" value="Genomic_DNA"/>
</dbReference>
<dbReference type="InterPro" id="IPR009381">
    <property type="entry name" value="Trehalose_catabolism_ThuA_prok"/>
</dbReference>
<evidence type="ECO:0000313" key="3">
    <source>
        <dbReference type="Proteomes" id="UP001218638"/>
    </source>
</evidence>
<organism evidence="2 3">
    <name type="scientific">Synoicihabitans lomoniglobus</name>
    <dbReference type="NCBI Taxonomy" id="2909285"/>
    <lineage>
        <taxon>Bacteria</taxon>
        <taxon>Pseudomonadati</taxon>
        <taxon>Verrucomicrobiota</taxon>
        <taxon>Opitutia</taxon>
        <taxon>Opitutales</taxon>
        <taxon>Opitutaceae</taxon>
        <taxon>Synoicihabitans</taxon>
    </lineage>
</organism>
<proteinExistence type="predicted"/>
<dbReference type="RefSeq" id="WP_330930663.1">
    <property type="nucleotide sequence ID" value="NZ_CP119075.1"/>
</dbReference>
<sequence>MSNPLRVTVWSEFRHEKLNPKVAEIYPTGIHGAIAEFLGRDEHLAVGTATLDEREHGLTDDVLAATDVLLWWGHMAHGEVSDEVVAKVQRRVLEGMGLIVLHSAHYSKIFQRLMGTTCSLKWREATDKERLWNIAPSHPITAGLGEYFELPREEMYGEPFGIPEPDQLLFISWFTGGEVFRSGATWQRGHGRVFYFRPGHETYPTYHDANIQRILTNAVHWARPTVRMADECPNTPPLEPLPEA</sequence>
<dbReference type="AlphaFoldDB" id="A0AAE9ZZ45"/>
<evidence type="ECO:0000259" key="1">
    <source>
        <dbReference type="Pfam" id="PF06283"/>
    </source>
</evidence>
<reference evidence="2" key="1">
    <citation type="submission" date="2023-03" db="EMBL/GenBank/DDBJ databases">
        <title>Lomoglobus Profundus gen. nov., sp. nov., a novel member of the phylum Verrucomicrobia, isolated from deep-marine sediment of South China Sea.</title>
        <authorList>
            <person name="Ahmad T."/>
            <person name="Ishaq S.E."/>
            <person name="Wang F."/>
        </authorList>
    </citation>
    <scope>NUCLEOTIDE SEQUENCE</scope>
    <source>
        <strain evidence="2">LMO-M01</strain>
    </source>
</reference>
<dbReference type="KEGG" id="slom:PXH66_16595"/>
<evidence type="ECO:0000313" key="2">
    <source>
        <dbReference type="EMBL" id="WED63958.1"/>
    </source>
</evidence>
<dbReference type="PIRSF" id="PIRSF030013">
    <property type="entry name" value="ThuA"/>
    <property type="match status" value="1"/>
</dbReference>
<accession>A0AAE9ZZ45</accession>
<dbReference type="Proteomes" id="UP001218638">
    <property type="component" value="Chromosome"/>
</dbReference>
<name>A0AAE9ZZ45_9BACT</name>